<gene>
    <name evidence="1" type="ORF">K0504_06815</name>
</gene>
<name>A0ABS7EEQ3_9GAMM</name>
<dbReference type="EMBL" id="JAHZSS010000006">
    <property type="protein sequence ID" value="MBW8190740.1"/>
    <property type="molecule type" value="Genomic_DNA"/>
</dbReference>
<sequence>MSKKVLIHFGPPKTGTSAIQRWLQSNSQVLHEQGFFYPQHSVDSNGVSSGNVLAIYDRAADRTLSLNQQKIRQLLDQFEQSRAHTLVLSSEFFFQRLLELSNALPTAVFIGYVRSPIELIDSSYNQSVKRHGNAEKIKLRPNVNARPLLQLKEYGGQIARSRLRLRAYLPSSFPQQDILADFLPSIGVEGYLTKQALVVNPSYSLEALETKRWFNGFELDELAHKLDNLMQRYPGEQLDYSFIPADKFEKFRKQTVSLLREFRQAVPFYQANALINHVRRSQQAPFMEQNIGVEQFSDVVNYIQAEDPSLYKALCQRVHVNIRNPLYRHDFKAVLPEDKRFKRNFSKLLWLLKVQVKKLFVGVNSTRAASGINRCSKGSNDRH</sequence>
<dbReference type="InterPro" id="IPR027417">
    <property type="entry name" value="P-loop_NTPase"/>
</dbReference>
<dbReference type="Proteomes" id="UP001166251">
    <property type="component" value="Unassembled WGS sequence"/>
</dbReference>
<accession>A0ABS7EEQ3</accession>
<evidence type="ECO:0000313" key="2">
    <source>
        <dbReference type="Proteomes" id="UP001166251"/>
    </source>
</evidence>
<comment type="caution">
    <text evidence="1">The sequence shown here is derived from an EMBL/GenBank/DDBJ whole genome shotgun (WGS) entry which is preliminary data.</text>
</comment>
<evidence type="ECO:0000313" key="1">
    <source>
        <dbReference type="EMBL" id="MBW8190740.1"/>
    </source>
</evidence>
<reference evidence="1" key="1">
    <citation type="submission" date="2021-07" db="EMBL/GenBank/DDBJ databases">
        <title>Neiella marina sp. nov., isolated from the intestinal content of sea cucumber Apostichopus japonicus.</title>
        <authorList>
            <person name="Bai X."/>
        </authorList>
    </citation>
    <scope>NUCLEOTIDE SEQUENCE</scope>
    <source>
        <strain evidence="1">126</strain>
    </source>
</reference>
<evidence type="ECO:0008006" key="3">
    <source>
        <dbReference type="Google" id="ProtNLM"/>
    </source>
</evidence>
<protein>
    <recommendedName>
        <fullName evidence="3">Sulfotransferase family protein</fullName>
    </recommendedName>
</protein>
<dbReference type="Gene3D" id="3.40.50.300">
    <property type="entry name" value="P-loop containing nucleotide triphosphate hydrolases"/>
    <property type="match status" value="1"/>
</dbReference>
<dbReference type="RefSeq" id="WP_220103426.1">
    <property type="nucleotide sequence ID" value="NZ_JAHZSS010000006.1"/>
</dbReference>
<dbReference type="SUPFAM" id="SSF52540">
    <property type="entry name" value="P-loop containing nucleoside triphosphate hydrolases"/>
    <property type="match status" value="1"/>
</dbReference>
<proteinExistence type="predicted"/>
<organism evidence="1 2">
    <name type="scientific">Neiella holothuriorum</name>
    <dbReference type="NCBI Taxonomy" id="2870530"/>
    <lineage>
        <taxon>Bacteria</taxon>
        <taxon>Pseudomonadati</taxon>
        <taxon>Pseudomonadota</taxon>
        <taxon>Gammaproteobacteria</taxon>
        <taxon>Alteromonadales</taxon>
        <taxon>Echinimonadaceae</taxon>
        <taxon>Neiella</taxon>
    </lineage>
</organism>
<keyword evidence="2" id="KW-1185">Reference proteome</keyword>